<evidence type="ECO:0000256" key="12">
    <source>
        <dbReference type="ARBA" id="ARBA00022977"/>
    </source>
</evidence>
<accession>A0A7V7RQS9</accession>
<dbReference type="EC" id="2.7.1.49" evidence="5"/>
<dbReference type="OrthoDB" id="9810880at2"/>
<evidence type="ECO:0000256" key="4">
    <source>
        <dbReference type="ARBA" id="ARBA00009879"/>
    </source>
</evidence>
<comment type="similarity">
    <text evidence="4">Belongs to the ThiD family.</text>
</comment>
<dbReference type="RefSeq" id="WP_151572468.1">
    <property type="nucleotide sequence ID" value="NZ_WBOT01000001.1"/>
</dbReference>
<dbReference type="Proteomes" id="UP000441354">
    <property type="component" value="Unassembled WGS sequence"/>
</dbReference>
<dbReference type="GO" id="GO:0008902">
    <property type="term" value="F:hydroxymethylpyrimidine kinase activity"/>
    <property type="evidence" value="ECO:0007669"/>
    <property type="project" value="UniProtKB-EC"/>
</dbReference>
<evidence type="ECO:0000256" key="14">
    <source>
        <dbReference type="ARBA" id="ARBA00042102"/>
    </source>
</evidence>
<evidence type="ECO:0000256" key="5">
    <source>
        <dbReference type="ARBA" id="ARBA00012135"/>
    </source>
</evidence>
<dbReference type="EC" id="2.7.4.7" evidence="6"/>
<evidence type="ECO:0000256" key="9">
    <source>
        <dbReference type="ARBA" id="ARBA00022741"/>
    </source>
</evidence>
<keyword evidence="12" id="KW-0784">Thiamine biosynthesis</keyword>
<sequence length="275" mass="29749">MKTALTIAGSDSGGGAGIQADLKSFSANGVFGMSVITAITAQNTREVRSVQDIEVNIIRDQIEAVFDDITVDAVKIGMLSSASTIETVAQGLQKYAPSNIVLDPVMVSKGGHHLLRAEAVTSLIEHMLPIATIITPNIPEAEVILGYPISNKKDMEKACVEITKLGARSVLLKGGHMKGDPDDLYYDGTDFHWISGTRIETKNTHGTGCTLSSAIAANLARGFDMLEAVKRSKSYIHMAIEHSLDIGRGHGPTNHFYDLYRKANMYQEAEKTWSN</sequence>
<keyword evidence="10 17" id="KW-0418">Kinase</keyword>
<comment type="pathway">
    <text evidence="3">Cofactor biosynthesis; thiamine diphosphate biosynthesis; 4-amino-2-methyl-5-diphosphomethylpyrimidine from 5-amino-1-(5-phospho-D-ribosyl)imidazole: step 3/3.</text>
</comment>
<evidence type="ECO:0000259" key="16">
    <source>
        <dbReference type="Pfam" id="PF08543"/>
    </source>
</evidence>
<dbReference type="SUPFAM" id="SSF53613">
    <property type="entry name" value="Ribokinase-like"/>
    <property type="match status" value="1"/>
</dbReference>
<organism evidence="17 18">
    <name type="scientific">Bacillus mesophilum</name>
    <dbReference type="NCBI Taxonomy" id="1071718"/>
    <lineage>
        <taxon>Bacteria</taxon>
        <taxon>Bacillati</taxon>
        <taxon>Bacillota</taxon>
        <taxon>Bacilli</taxon>
        <taxon>Bacillales</taxon>
        <taxon>Bacillaceae</taxon>
        <taxon>Bacillus</taxon>
    </lineage>
</organism>
<dbReference type="PANTHER" id="PTHR20858">
    <property type="entry name" value="PHOSPHOMETHYLPYRIMIDINE KINASE"/>
    <property type="match status" value="1"/>
</dbReference>
<dbReference type="InterPro" id="IPR029056">
    <property type="entry name" value="Ribokinase-like"/>
</dbReference>
<dbReference type="GO" id="GO:0005829">
    <property type="term" value="C:cytosol"/>
    <property type="evidence" value="ECO:0007669"/>
    <property type="project" value="TreeGrafter"/>
</dbReference>
<dbReference type="InterPro" id="IPR004399">
    <property type="entry name" value="HMP/HMP-P_kinase_dom"/>
</dbReference>
<comment type="caution">
    <text evidence="17">The sequence shown here is derived from an EMBL/GenBank/DDBJ whole genome shotgun (WGS) entry which is preliminary data.</text>
</comment>
<evidence type="ECO:0000313" key="17">
    <source>
        <dbReference type="EMBL" id="KAB2335850.1"/>
    </source>
</evidence>
<dbReference type="InterPro" id="IPR013749">
    <property type="entry name" value="PM/HMP-P_kinase-1"/>
</dbReference>
<evidence type="ECO:0000256" key="13">
    <source>
        <dbReference type="ARBA" id="ARBA00037917"/>
    </source>
</evidence>
<dbReference type="Pfam" id="PF08543">
    <property type="entry name" value="Phos_pyr_kin"/>
    <property type="match status" value="1"/>
</dbReference>
<comment type="catalytic activity">
    <reaction evidence="2">
        <text>4-amino-2-methyl-5-(phosphooxymethyl)pyrimidine + ATP = 4-amino-2-methyl-5-(diphosphooxymethyl)pyrimidine + ADP</text>
        <dbReference type="Rhea" id="RHEA:19893"/>
        <dbReference type="ChEBI" id="CHEBI:30616"/>
        <dbReference type="ChEBI" id="CHEBI:57841"/>
        <dbReference type="ChEBI" id="CHEBI:58354"/>
        <dbReference type="ChEBI" id="CHEBI:456216"/>
        <dbReference type="EC" id="2.7.4.7"/>
    </reaction>
</comment>
<dbReference type="AlphaFoldDB" id="A0A7V7RQS9"/>
<evidence type="ECO:0000313" key="18">
    <source>
        <dbReference type="Proteomes" id="UP000441354"/>
    </source>
</evidence>
<comment type="pathway">
    <text evidence="13">Cofactor biosynthesis; thiamine diphosphate biosynthesis; 4-amino-2-methyl-5-diphosphomethylpyrimidine from 5-amino-1-(5-phospho-D-ribosyl)imidazole: step 2/3.</text>
</comment>
<proteinExistence type="inferred from homology"/>
<evidence type="ECO:0000256" key="8">
    <source>
        <dbReference type="ARBA" id="ARBA00022679"/>
    </source>
</evidence>
<keyword evidence="8 17" id="KW-0808">Transferase</keyword>
<dbReference type="PANTHER" id="PTHR20858:SF17">
    <property type="entry name" value="HYDROXYMETHYLPYRIMIDINE_PHOSPHOMETHYLPYRIMIDINE KINASE THI20-RELATED"/>
    <property type="match status" value="1"/>
</dbReference>
<dbReference type="Gene3D" id="3.40.1190.20">
    <property type="match status" value="1"/>
</dbReference>
<evidence type="ECO:0000256" key="11">
    <source>
        <dbReference type="ARBA" id="ARBA00022840"/>
    </source>
</evidence>
<feature type="domain" description="Pyridoxamine kinase/Phosphomethylpyrimidine kinase" evidence="16">
    <location>
        <begin position="11"/>
        <end position="254"/>
    </location>
</feature>
<dbReference type="NCBIfam" id="TIGR00097">
    <property type="entry name" value="HMP-P_kinase"/>
    <property type="match status" value="1"/>
</dbReference>
<evidence type="ECO:0000256" key="10">
    <source>
        <dbReference type="ARBA" id="ARBA00022777"/>
    </source>
</evidence>
<evidence type="ECO:0000256" key="3">
    <source>
        <dbReference type="ARBA" id="ARBA00004769"/>
    </source>
</evidence>
<name>A0A7V7RQS9_9BACI</name>
<evidence type="ECO:0000256" key="1">
    <source>
        <dbReference type="ARBA" id="ARBA00000151"/>
    </source>
</evidence>
<gene>
    <name evidence="17" type="primary">thiD</name>
    <name evidence="17" type="ORF">F7732_04630</name>
</gene>
<keyword evidence="11" id="KW-0067">ATP-binding</keyword>
<dbReference type="GO" id="GO:0008972">
    <property type="term" value="F:phosphomethylpyrimidine kinase activity"/>
    <property type="evidence" value="ECO:0007669"/>
    <property type="project" value="UniProtKB-EC"/>
</dbReference>
<dbReference type="CDD" id="cd01169">
    <property type="entry name" value="HMPP_kinase"/>
    <property type="match status" value="1"/>
</dbReference>
<evidence type="ECO:0000256" key="15">
    <source>
        <dbReference type="ARBA" id="ARBA00043176"/>
    </source>
</evidence>
<dbReference type="GO" id="GO:0009228">
    <property type="term" value="P:thiamine biosynthetic process"/>
    <property type="evidence" value="ECO:0007669"/>
    <property type="project" value="UniProtKB-KW"/>
</dbReference>
<keyword evidence="18" id="KW-1185">Reference proteome</keyword>
<evidence type="ECO:0000256" key="6">
    <source>
        <dbReference type="ARBA" id="ARBA00012963"/>
    </source>
</evidence>
<evidence type="ECO:0000256" key="7">
    <source>
        <dbReference type="ARBA" id="ARBA00019161"/>
    </source>
</evidence>
<reference evidence="17 18" key="1">
    <citation type="journal article" date="2014" name="Arch. Microbiol.">
        <title>Bacillus mesophilum sp. nov., strain IITR-54T, a novel 4-chlorobiphenyl dechlorinating bacterium.</title>
        <authorList>
            <person name="Manickam N."/>
            <person name="Singh N.K."/>
            <person name="Bajaj A."/>
            <person name="Kumar R.M."/>
            <person name="Kaur G."/>
            <person name="Kaur N."/>
            <person name="Bala M."/>
            <person name="Kumar A."/>
            <person name="Mayilraj S."/>
        </authorList>
    </citation>
    <scope>NUCLEOTIDE SEQUENCE [LARGE SCALE GENOMIC DNA]</scope>
    <source>
        <strain evidence="17 18">IITR-54</strain>
    </source>
</reference>
<protein>
    <recommendedName>
        <fullName evidence="7">Hydroxymethylpyrimidine/phosphomethylpyrimidine kinase</fullName>
        <ecNumber evidence="5">2.7.1.49</ecNumber>
        <ecNumber evidence="6">2.7.4.7</ecNumber>
    </recommendedName>
    <alternativeName>
        <fullName evidence="14">Hydroxymethylpyrimidine kinase</fullName>
    </alternativeName>
    <alternativeName>
        <fullName evidence="15">Hydroxymethylpyrimidine phosphate kinase</fullName>
    </alternativeName>
</protein>
<evidence type="ECO:0000256" key="2">
    <source>
        <dbReference type="ARBA" id="ARBA00000565"/>
    </source>
</evidence>
<dbReference type="EMBL" id="WBOT01000001">
    <property type="protein sequence ID" value="KAB2335850.1"/>
    <property type="molecule type" value="Genomic_DNA"/>
</dbReference>
<dbReference type="GO" id="GO:0005524">
    <property type="term" value="F:ATP binding"/>
    <property type="evidence" value="ECO:0007669"/>
    <property type="project" value="UniProtKB-KW"/>
</dbReference>
<comment type="catalytic activity">
    <reaction evidence="1">
        <text>4-amino-5-hydroxymethyl-2-methylpyrimidine + ATP = 4-amino-2-methyl-5-(phosphooxymethyl)pyrimidine + ADP + H(+)</text>
        <dbReference type="Rhea" id="RHEA:23096"/>
        <dbReference type="ChEBI" id="CHEBI:15378"/>
        <dbReference type="ChEBI" id="CHEBI:16892"/>
        <dbReference type="ChEBI" id="CHEBI:30616"/>
        <dbReference type="ChEBI" id="CHEBI:58354"/>
        <dbReference type="ChEBI" id="CHEBI:456216"/>
        <dbReference type="EC" id="2.7.1.49"/>
    </reaction>
</comment>
<dbReference type="FunFam" id="3.40.1190.20:FF:000003">
    <property type="entry name" value="Phosphomethylpyrimidine kinase ThiD"/>
    <property type="match status" value="1"/>
</dbReference>
<keyword evidence="9" id="KW-0547">Nucleotide-binding</keyword>